<protein>
    <submittedName>
        <fullName evidence="1">Uncharacterized protein</fullName>
    </submittedName>
</protein>
<evidence type="ECO:0000313" key="1">
    <source>
        <dbReference type="EMBL" id="RIB27555.1"/>
    </source>
</evidence>
<organism evidence="1 2">
    <name type="scientific">Gigaspora rosea</name>
    <dbReference type="NCBI Taxonomy" id="44941"/>
    <lineage>
        <taxon>Eukaryota</taxon>
        <taxon>Fungi</taxon>
        <taxon>Fungi incertae sedis</taxon>
        <taxon>Mucoromycota</taxon>
        <taxon>Glomeromycotina</taxon>
        <taxon>Glomeromycetes</taxon>
        <taxon>Diversisporales</taxon>
        <taxon>Gigasporaceae</taxon>
        <taxon>Gigaspora</taxon>
    </lineage>
</organism>
<dbReference type="PANTHER" id="PTHR33845:SF1">
    <property type="entry name" value="C2H2-TYPE DOMAIN-CONTAINING PROTEIN"/>
    <property type="match status" value="1"/>
</dbReference>
<dbReference type="PANTHER" id="PTHR33845">
    <property type="entry name" value="C2H2-TYPE DOMAIN-CONTAINING PROTEIN"/>
    <property type="match status" value="1"/>
</dbReference>
<dbReference type="EMBL" id="QKWP01000094">
    <property type="protein sequence ID" value="RIB27555.1"/>
    <property type="molecule type" value="Genomic_DNA"/>
</dbReference>
<dbReference type="Proteomes" id="UP000266673">
    <property type="component" value="Unassembled WGS sequence"/>
</dbReference>
<comment type="caution">
    <text evidence="1">The sequence shown here is derived from an EMBL/GenBank/DDBJ whole genome shotgun (WGS) entry which is preliminary data.</text>
</comment>
<evidence type="ECO:0000313" key="2">
    <source>
        <dbReference type="Proteomes" id="UP000266673"/>
    </source>
</evidence>
<gene>
    <name evidence="1" type="ORF">C2G38_2160165</name>
</gene>
<reference evidence="1 2" key="1">
    <citation type="submission" date="2018-06" db="EMBL/GenBank/DDBJ databases">
        <title>Comparative genomics reveals the genomic features of Rhizophagus irregularis, R. cerebriforme, R. diaphanum and Gigaspora rosea, and their symbiotic lifestyle signature.</title>
        <authorList>
            <person name="Morin E."/>
            <person name="San Clemente H."/>
            <person name="Chen E.C.H."/>
            <person name="De La Providencia I."/>
            <person name="Hainaut M."/>
            <person name="Kuo A."/>
            <person name="Kohler A."/>
            <person name="Murat C."/>
            <person name="Tang N."/>
            <person name="Roy S."/>
            <person name="Loubradou J."/>
            <person name="Henrissat B."/>
            <person name="Grigoriev I.V."/>
            <person name="Corradi N."/>
            <person name="Roux C."/>
            <person name="Martin F.M."/>
        </authorList>
    </citation>
    <scope>NUCLEOTIDE SEQUENCE [LARGE SCALE GENOMIC DNA]</scope>
    <source>
        <strain evidence="1 2">DAOM 194757</strain>
    </source>
</reference>
<dbReference type="OrthoDB" id="2386689at2759"/>
<sequence length="473" mass="55339">MTLLRDGPYAYHDDLGGLYYTCNEYGYGVFEELEELNQLIDKLDFLRRHLNRNYEKELQVNCLGCTYHTETLEHCLLYAFGDCSEQYTSNCKNCNKISKLFDELIKKILQNIEFIIENRKKLQYYISHQAHKMYLNTQLNAQLLSLDNEAAIMIPTSNELQVQVKILSDNGGHYHCAELMSKIINWNSWYGIEVRSWTFLEAGEDKTTVDSHHAQIAHSIRRYVRLGYSINEEDDIEKAIKDIRRTTVANIKLDRKNTNKNKPKLSGISNWYQFKYLIEGEFADFLCAQPLSHFGKWKNISLAEIYKSMKEEELKQPNPEVSTCTNPNSQWIIPIPLLEAQQVASTSNFHRKNIITIPEIQKSTNKQMLSLGKENQLETRPEYFCIGWALKEMQEYEKHGRRKHMTAHIIELLKSFFHTGDIDKSEWYTAKDMLDMLEKKAEVGKLEISEVPKVKTIENWIGHYAQQYKKSVS</sequence>
<proteinExistence type="predicted"/>
<dbReference type="AlphaFoldDB" id="A0A397VYF8"/>
<accession>A0A397VYF8</accession>
<keyword evidence="2" id="KW-1185">Reference proteome</keyword>
<name>A0A397VYF8_9GLOM</name>